<gene>
    <name evidence="3" type="ORF">ORJ04_10810</name>
</gene>
<dbReference type="InterPro" id="IPR033900">
    <property type="entry name" value="Gram_neg_porin_domain"/>
</dbReference>
<feature type="domain" description="Porin" evidence="2">
    <location>
        <begin position="15"/>
        <end position="340"/>
    </location>
</feature>
<proteinExistence type="predicted"/>
<keyword evidence="1" id="KW-0732">Signal</keyword>
<keyword evidence="4" id="KW-1185">Reference proteome</keyword>
<organism evidence="3 4">
    <name type="scientific">Rheinheimera baltica</name>
    <dbReference type="NCBI Taxonomy" id="67576"/>
    <lineage>
        <taxon>Bacteria</taxon>
        <taxon>Pseudomonadati</taxon>
        <taxon>Pseudomonadota</taxon>
        <taxon>Gammaproteobacteria</taxon>
        <taxon>Chromatiales</taxon>
        <taxon>Chromatiaceae</taxon>
        <taxon>Rheinheimera</taxon>
    </lineage>
</organism>
<comment type="caution">
    <text evidence="3">The sequence shown here is derived from an EMBL/GenBank/DDBJ whole genome shotgun (WGS) entry which is preliminary data.</text>
</comment>
<reference evidence="3 4" key="1">
    <citation type="submission" date="2022-11" db="EMBL/GenBank/DDBJ databases">
        <title>Viruses from the air-sea interface of a natural surface slick.</title>
        <authorList>
            <person name="Rahlff J."/>
            <person name="Holmfeldt K."/>
        </authorList>
    </citation>
    <scope>NUCLEOTIDE SEQUENCE [LARGE SCALE GENOMIC DNA]</scope>
    <source>
        <strain evidence="3 4">SMS4</strain>
    </source>
</reference>
<sequence>MKKSLLSGISSIVLLLPCTAMAEINISGFATIAGGRVLSGSGVEEFGLPPTFLANYPQVGVYEEEWSFKPDSRMGLQLSADLMDGLKVTGQIVARGADDFNASFEWAYISYQLNDTWTIQAGKKRLPLYYYSDFFDVGFAYLWLRPPADNYTWQIFNYTGINALFNTQLGSWDVSGNIYTGREDDRDNKLLSDFFFGAATREIWKDIIGGVVSFNRDWLDVRLTYMTYVNERFINEDGVDVQQTWNGSTERRGKFAGVSFNIDYNNIVFLSELNQLDLDGSKFDTYMVSLGYRFNSITPYISYADFDSDGEVHNTTSLGFRYDFHSSAAFKLQYDDVKDNGYDGLMVAGDSKSITFGVDLVF</sequence>
<protein>
    <recommendedName>
        <fullName evidence="2">Porin domain-containing protein</fullName>
    </recommendedName>
</protein>
<evidence type="ECO:0000256" key="1">
    <source>
        <dbReference type="SAM" id="SignalP"/>
    </source>
</evidence>
<evidence type="ECO:0000313" key="4">
    <source>
        <dbReference type="Proteomes" id="UP001231109"/>
    </source>
</evidence>
<evidence type="ECO:0000259" key="2">
    <source>
        <dbReference type="Pfam" id="PF13609"/>
    </source>
</evidence>
<dbReference type="SUPFAM" id="SSF56935">
    <property type="entry name" value="Porins"/>
    <property type="match status" value="1"/>
</dbReference>
<dbReference type="InterPro" id="IPR023614">
    <property type="entry name" value="Porin_dom_sf"/>
</dbReference>
<dbReference type="Pfam" id="PF13609">
    <property type="entry name" value="Porin_4"/>
    <property type="match status" value="1"/>
</dbReference>
<dbReference type="Gene3D" id="2.40.160.10">
    <property type="entry name" value="Porin"/>
    <property type="match status" value="1"/>
</dbReference>
<dbReference type="RefSeq" id="WP_305975776.1">
    <property type="nucleotide sequence ID" value="NZ_JAPJDZ010000024.1"/>
</dbReference>
<feature type="signal peptide" evidence="1">
    <location>
        <begin position="1"/>
        <end position="22"/>
    </location>
</feature>
<evidence type="ECO:0000313" key="3">
    <source>
        <dbReference type="EMBL" id="MDP5136435.1"/>
    </source>
</evidence>
<accession>A0ABT9HZ75</accession>
<name>A0ABT9HZ75_9GAMM</name>
<feature type="chain" id="PRO_5045449182" description="Porin domain-containing protein" evidence="1">
    <location>
        <begin position="23"/>
        <end position="362"/>
    </location>
</feature>
<dbReference type="Proteomes" id="UP001231109">
    <property type="component" value="Unassembled WGS sequence"/>
</dbReference>
<dbReference type="EMBL" id="JAPJDZ010000024">
    <property type="protein sequence ID" value="MDP5136435.1"/>
    <property type="molecule type" value="Genomic_DNA"/>
</dbReference>